<gene>
    <name evidence="2" type="ORF">BGW36DRAFT_333007</name>
</gene>
<dbReference type="RefSeq" id="XP_046078307.1">
    <property type="nucleotide sequence ID" value="XM_046212870.1"/>
</dbReference>
<dbReference type="Pfam" id="PF08737">
    <property type="entry name" value="Rgp1"/>
    <property type="match status" value="1"/>
</dbReference>
<dbReference type="Proteomes" id="UP001201262">
    <property type="component" value="Unassembled WGS sequence"/>
</dbReference>
<feature type="compositionally biased region" description="Polar residues" evidence="1">
    <location>
        <begin position="99"/>
        <end position="111"/>
    </location>
</feature>
<evidence type="ECO:0000256" key="1">
    <source>
        <dbReference type="SAM" id="MobiDB-lite"/>
    </source>
</evidence>
<feature type="compositionally biased region" description="Polar residues" evidence="1">
    <location>
        <begin position="250"/>
        <end position="284"/>
    </location>
</feature>
<evidence type="ECO:0000313" key="2">
    <source>
        <dbReference type="EMBL" id="KAH8705686.1"/>
    </source>
</evidence>
<sequence>MVAMPSDLQVFVKWKEQTIFAGEDVECTITFKNVAETAKEEPKTPALHHQRRISRPLNAVTGNDGYFAAKSPQSFFFNNGGRRSIPSSPRRPAPGSHRVSASLSSPLTGSHSFPPLHTPARLNNGPGHKHKRSVSILSIESDGGNAVEKTPVQSQFTRSRPWSHGRSASLQVLPKRPSGPEEIFSPGGRLPVRGLPSAESALSPRIEAERPLKSSRAGSGAASPMRSPRPGPSPLPSDFKFPLAPALNESEGSLSTNDQSIGTTDDGASTRQLPRQPPSLTQQAHLAPATRILSNSSVNGSTRSSGEFYAASNNSSDTLESEYTNYGGSRIKSNATKHRRHLSSLETSMKARDALTLLMGYAQINASFTVDGSLVNQAAFEEVKRKGVVGAPAGGGRTQEKPRRGGGLLGAFGWNAIEESISGLLSNGDLEGLRDMRGVTSSKSVPLLSTPQSLLFVNLCLGPGEEKSYSFSFTLPRGLPASHKGKAIKIFYNLVIGTQRAGGARDTQQVNRINVPFRVFSGVNGQGDVLGHDLMQPYVLLRDEARVYAVSSSPRPPPKDKSISGPAWTTAPEFLSYVDELLEHHDQQSLRTSIAPPITPLERKPSTNFNDPNMSSKDAIDLAILRGNQITSSNRSANRFDIARNGRRIAVVVLNRPSHRLGETVFATIEFTNASLPCFSLRATLETSEKVDPSLAVRSTASIHRATRRIHASYFENTLFSTRVVFSPAIPISGTPTLLTTGVRLDWELRFEFVTTHSNNDADVTLSGTRLLESLGEDERGSVFAALENLPSESFEIVIPLTVYGETVREPLTEEKEGYSI</sequence>
<evidence type="ECO:0000313" key="3">
    <source>
        <dbReference type="Proteomes" id="UP001201262"/>
    </source>
</evidence>
<organism evidence="2 3">
    <name type="scientific">Talaromyces proteolyticus</name>
    <dbReference type="NCBI Taxonomy" id="1131652"/>
    <lineage>
        <taxon>Eukaryota</taxon>
        <taxon>Fungi</taxon>
        <taxon>Dikarya</taxon>
        <taxon>Ascomycota</taxon>
        <taxon>Pezizomycotina</taxon>
        <taxon>Eurotiomycetes</taxon>
        <taxon>Eurotiomycetidae</taxon>
        <taxon>Eurotiales</taxon>
        <taxon>Trichocomaceae</taxon>
        <taxon>Talaromyces</taxon>
        <taxon>Talaromyces sect. Bacilispori</taxon>
    </lineage>
</organism>
<proteinExistence type="predicted"/>
<dbReference type="EMBL" id="JAJTJA010000001">
    <property type="protein sequence ID" value="KAH8705686.1"/>
    <property type="molecule type" value="Genomic_DNA"/>
</dbReference>
<keyword evidence="3" id="KW-1185">Reference proteome</keyword>
<dbReference type="GeneID" id="70243157"/>
<dbReference type="InterPro" id="IPR014848">
    <property type="entry name" value="Rgp1"/>
</dbReference>
<feature type="region of interest" description="Disordered" evidence="1">
    <location>
        <begin position="78"/>
        <end position="321"/>
    </location>
</feature>
<comment type="caution">
    <text evidence="2">The sequence shown here is derived from an EMBL/GenBank/DDBJ whole genome shotgun (WGS) entry which is preliminary data.</text>
</comment>
<accession>A0AAD4Q6G6</accession>
<feature type="compositionally biased region" description="Polar residues" evidence="1">
    <location>
        <begin position="311"/>
        <end position="321"/>
    </location>
</feature>
<feature type="compositionally biased region" description="Polar residues" evidence="1">
    <location>
        <begin position="151"/>
        <end position="170"/>
    </location>
</feature>
<reference evidence="2" key="1">
    <citation type="submission" date="2021-12" db="EMBL/GenBank/DDBJ databases">
        <title>Convergent genome expansion in fungi linked to evolution of root-endophyte symbiosis.</title>
        <authorList>
            <consortium name="DOE Joint Genome Institute"/>
            <person name="Ke Y.-H."/>
            <person name="Bonito G."/>
            <person name="Liao H.-L."/>
            <person name="Looney B."/>
            <person name="Rojas-Flechas A."/>
            <person name="Nash J."/>
            <person name="Hameed K."/>
            <person name="Schadt C."/>
            <person name="Martin F."/>
            <person name="Crous P.W."/>
            <person name="Miettinen O."/>
            <person name="Magnuson J.K."/>
            <person name="Labbe J."/>
            <person name="Jacobson D."/>
            <person name="Doktycz M.J."/>
            <person name="Veneault-Fourrey C."/>
            <person name="Kuo A."/>
            <person name="Mondo S."/>
            <person name="Calhoun S."/>
            <person name="Riley R."/>
            <person name="Ohm R."/>
            <person name="LaButti K."/>
            <person name="Andreopoulos B."/>
            <person name="Pangilinan J."/>
            <person name="Nolan M."/>
            <person name="Tritt A."/>
            <person name="Clum A."/>
            <person name="Lipzen A."/>
            <person name="Daum C."/>
            <person name="Barry K."/>
            <person name="Grigoriev I.V."/>
            <person name="Vilgalys R."/>
        </authorList>
    </citation>
    <scope>NUCLEOTIDE SEQUENCE</scope>
    <source>
        <strain evidence="2">PMI_201</strain>
    </source>
</reference>
<feature type="compositionally biased region" description="Low complexity" evidence="1">
    <location>
        <begin position="294"/>
        <end position="306"/>
    </location>
</feature>
<protein>
    <submittedName>
        <fullName evidence="2">Intracellular protein transport protein</fullName>
    </submittedName>
</protein>
<name>A0AAD4Q6G6_9EURO</name>
<dbReference type="PANTHER" id="PTHR12507">
    <property type="entry name" value="REDUCED GROWTH PHENOTYPE 1 RGP1, YEAST -RELATED"/>
    <property type="match status" value="1"/>
</dbReference>
<feature type="compositionally biased region" description="Low complexity" evidence="1">
    <location>
        <begin position="80"/>
        <end position="96"/>
    </location>
</feature>
<dbReference type="AlphaFoldDB" id="A0AAD4Q6G6"/>